<feature type="region of interest" description="Disordered" evidence="11">
    <location>
        <begin position="125"/>
        <end position="216"/>
    </location>
</feature>
<evidence type="ECO:0000256" key="10">
    <source>
        <dbReference type="RuleBase" id="RU261113"/>
    </source>
</evidence>
<dbReference type="InterPro" id="IPR013246">
    <property type="entry name" value="SAGA_su_Sgf11"/>
</dbReference>
<evidence type="ECO:0000256" key="7">
    <source>
        <dbReference type="ARBA" id="ARBA00023159"/>
    </source>
</evidence>
<keyword evidence="6" id="KW-0805">Transcription regulation</keyword>
<evidence type="ECO:0000313" key="12">
    <source>
        <dbReference type="EMBL" id="CAK9231108.1"/>
    </source>
</evidence>
<dbReference type="PANTHER" id="PTHR47674">
    <property type="entry name" value="SAGA-ASSOCIATED FACTOR 11"/>
    <property type="match status" value="1"/>
</dbReference>
<keyword evidence="7 10" id="KW-0010">Activator</keyword>
<comment type="similarity">
    <text evidence="10">Belongs to the SGF11 family.</text>
</comment>
<keyword evidence="8" id="KW-0804">Transcription</keyword>
<proteinExistence type="inferred from homology"/>
<evidence type="ECO:0000256" key="4">
    <source>
        <dbReference type="ARBA" id="ARBA00022833"/>
    </source>
</evidence>
<comment type="subcellular location">
    <subcellularLocation>
        <location evidence="1 10">Nucleus</location>
    </subcellularLocation>
</comment>
<accession>A0ABP0UUN0</accession>
<keyword evidence="9" id="KW-0539">Nucleus</keyword>
<reference evidence="12" key="1">
    <citation type="submission" date="2024-02" db="EMBL/GenBank/DDBJ databases">
        <authorList>
            <consortium name="ELIXIR-Norway"/>
            <consortium name="Elixir Norway"/>
        </authorList>
    </citation>
    <scope>NUCLEOTIDE SEQUENCE</scope>
</reference>
<dbReference type="Proteomes" id="UP001497512">
    <property type="component" value="Chromosome 7"/>
</dbReference>
<keyword evidence="4" id="KW-0862">Zinc</keyword>
<keyword evidence="13" id="KW-1185">Reference proteome</keyword>
<keyword evidence="2" id="KW-0479">Metal-binding</keyword>
<evidence type="ECO:0000256" key="9">
    <source>
        <dbReference type="ARBA" id="ARBA00023242"/>
    </source>
</evidence>
<evidence type="ECO:0000313" key="13">
    <source>
        <dbReference type="Proteomes" id="UP001497512"/>
    </source>
</evidence>
<evidence type="ECO:0000256" key="8">
    <source>
        <dbReference type="ARBA" id="ARBA00023163"/>
    </source>
</evidence>
<evidence type="ECO:0000256" key="2">
    <source>
        <dbReference type="ARBA" id="ARBA00022723"/>
    </source>
</evidence>
<dbReference type="EMBL" id="OZ019899">
    <property type="protein sequence ID" value="CAK9231108.1"/>
    <property type="molecule type" value="Genomic_DNA"/>
</dbReference>
<evidence type="ECO:0000256" key="11">
    <source>
        <dbReference type="SAM" id="MobiDB-lite"/>
    </source>
</evidence>
<organism evidence="12 13">
    <name type="scientific">Sphagnum troendelagicum</name>
    <dbReference type="NCBI Taxonomy" id="128251"/>
    <lineage>
        <taxon>Eukaryota</taxon>
        <taxon>Viridiplantae</taxon>
        <taxon>Streptophyta</taxon>
        <taxon>Embryophyta</taxon>
        <taxon>Bryophyta</taxon>
        <taxon>Sphagnophytina</taxon>
        <taxon>Sphagnopsida</taxon>
        <taxon>Sphagnales</taxon>
        <taxon>Sphagnaceae</taxon>
        <taxon>Sphagnum</taxon>
    </lineage>
</organism>
<sequence length="216" mass="23187">MVVASLKSPVQAQNVFAELLDSLIVDVAAEAHRAARLGFDYRLDNEEEEEAQMSAHARATVGDVDIGGSETGGKYTFDVFGLSHPTIAQDIFDCMNCGHPIVAGRFAPHLEKCMGKGRKARLKSNTITSAHQRRGRTTSVSSMANSTPAYNRTSRPARSFASIPEDSQRSLVDFNGTTSEGSPEDEKDVVPGLQHSGKARSKKNSSARATTMAGDT</sequence>
<dbReference type="Pfam" id="PF08209">
    <property type="entry name" value="Sgf11"/>
    <property type="match status" value="1"/>
</dbReference>
<evidence type="ECO:0000256" key="6">
    <source>
        <dbReference type="ARBA" id="ARBA00023015"/>
    </source>
</evidence>
<evidence type="ECO:0000256" key="1">
    <source>
        <dbReference type="ARBA" id="ARBA00004123"/>
    </source>
</evidence>
<keyword evidence="5" id="KW-0156">Chromatin regulator</keyword>
<gene>
    <name evidence="12" type="ORF">CSSPTR1EN2_LOCUS20287</name>
</gene>
<name>A0ABP0UUN0_9BRYO</name>
<dbReference type="PANTHER" id="PTHR47674:SF3">
    <property type="entry name" value="SAGA-ASSOCIATED FACTOR 11"/>
    <property type="match status" value="1"/>
</dbReference>
<feature type="compositionally biased region" description="Polar residues" evidence="11">
    <location>
        <begin position="137"/>
        <end position="156"/>
    </location>
</feature>
<protein>
    <recommendedName>
        <fullName evidence="10">SAGA-associated factor 11</fullName>
    </recommendedName>
</protein>
<dbReference type="Gene3D" id="3.30.160.60">
    <property type="entry name" value="Classic Zinc Finger"/>
    <property type="match status" value="1"/>
</dbReference>
<keyword evidence="3" id="KW-0863">Zinc-finger</keyword>
<evidence type="ECO:0000256" key="5">
    <source>
        <dbReference type="ARBA" id="ARBA00022853"/>
    </source>
</evidence>
<evidence type="ECO:0000256" key="3">
    <source>
        <dbReference type="ARBA" id="ARBA00022771"/>
    </source>
</evidence>